<accession>X1R0I0</accession>
<gene>
    <name evidence="1" type="ORF">S12H4_18084</name>
</gene>
<proteinExistence type="predicted"/>
<organism evidence="1">
    <name type="scientific">marine sediment metagenome</name>
    <dbReference type="NCBI Taxonomy" id="412755"/>
    <lineage>
        <taxon>unclassified sequences</taxon>
        <taxon>metagenomes</taxon>
        <taxon>ecological metagenomes</taxon>
    </lineage>
</organism>
<feature type="non-terminal residue" evidence="1">
    <location>
        <position position="105"/>
    </location>
</feature>
<reference evidence="1" key="1">
    <citation type="journal article" date="2014" name="Front. Microbiol.">
        <title>High frequency of phylogenetically diverse reductive dehalogenase-homologous genes in deep subseafloor sedimentary metagenomes.</title>
        <authorList>
            <person name="Kawai M."/>
            <person name="Futagami T."/>
            <person name="Toyoda A."/>
            <person name="Takaki Y."/>
            <person name="Nishi S."/>
            <person name="Hori S."/>
            <person name="Arai W."/>
            <person name="Tsubouchi T."/>
            <person name="Morono Y."/>
            <person name="Uchiyama I."/>
            <person name="Ito T."/>
            <person name="Fujiyama A."/>
            <person name="Inagaki F."/>
            <person name="Takami H."/>
        </authorList>
    </citation>
    <scope>NUCLEOTIDE SEQUENCE</scope>
    <source>
        <strain evidence="1">Expedition CK06-06</strain>
    </source>
</reference>
<comment type="caution">
    <text evidence="1">The sequence shown here is derived from an EMBL/GenBank/DDBJ whole genome shotgun (WGS) entry which is preliminary data.</text>
</comment>
<sequence length="105" mass="11588">MDPLEEMVLQLKDIKATALKQLEISGLDFALEPSRYITRKLRTGEATPSTAGYYQLVAPGATFIITTVNPVGSVWIGIHQSVHVSQNGVFELTIMMDDNLFPSLH</sequence>
<dbReference type="EMBL" id="BARW01008899">
    <property type="protein sequence ID" value="GAI74028.1"/>
    <property type="molecule type" value="Genomic_DNA"/>
</dbReference>
<evidence type="ECO:0000313" key="1">
    <source>
        <dbReference type="EMBL" id="GAI74028.1"/>
    </source>
</evidence>
<name>X1R0I0_9ZZZZ</name>
<dbReference type="AlphaFoldDB" id="X1R0I0"/>
<protein>
    <submittedName>
        <fullName evidence="1">Uncharacterized protein</fullName>
    </submittedName>
</protein>